<keyword evidence="3" id="KW-1185">Reference proteome</keyword>
<dbReference type="Proteomes" id="UP001189429">
    <property type="component" value="Unassembled WGS sequence"/>
</dbReference>
<evidence type="ECO:0000256" key="1">
    <source>
        <dbReference type="SAM" id="SignalP"/>
    </source>
</evidence>
<evidence type="ECO:0000313" key="3">
    <source>
        <dbReference type="Proteomes" id="UP001189429"/>
    </source>
</evidence>
<gene>
    <name evidence="2" type="ORF">PCOR1329_LOCUS35992</name>
</gene>
<feature type="signal peptide" evidence="1">
    <location>
        <begin position="1"/>
        <end position="16"/>
    </location>
</feature>
<feature type="non-terminal residue" evidence="2">
    <location>
        <position position="106"/>
    </location>
</feature>
<accession>A0ABN9T698</accession>
<name>A0ABN9T698_9DINO</name>
<protein>
    <submittedName>
        <fullName evidence="2">Uncharacterized protein</fullName>
    </submittedName>
</protein>
<dbReference type="EMBL" id="CAUYUJ010014391">
    <property type="protein sequence ID" value="CAK0840590.1"/>
    <property type="molecule type" value="Genomic_DNA"/>
</dbReference>
<organism evidence="2 3">
    <name type="scientific">Prorocentrum cordatum</name>
    <dbReference type="NCBI Taxonomy" id="2364126"/>
    <lineage>
        <taxon>Eukaryota</taxon>
        <taxon>Sar</taxon>
        <taxon>Alveolata</taxon>
        <taxon>Dinophyceae</taxon>
        <taxon>Prorocentrales</taxon>
        <taxon>Prorocentraceae</taxon>
        <taxon>Prorocentrum</taxon>
    </lineage>
</organism>
<reference evidence="2" key="1">
    <citation type="submission" date="2023-10" db="EMBL/GenBank/DDBJ databases">
        <authorList>
            <person name="Chen Y."/>
            <person name="Shah S."/>
            <person name="Dougan E. K."/>
            <person name="Thang M."/>
            <person name="Chan C."/>
        </authorList>
    </citation>
    <scope>NUCLEOTIDE SEQUENCE [LARGE SCALE GENOMIC DNA]</scope>
</reference>
<keyword evidence="1" id="KW-0732">Signal</keyword>
<evidence type="ECO:0000313" key="2">
    <source>
        <dbReference type="EMBL" id="CAK0840590.1"/>
    </source>
</evidence>
<sequence length="106" mass="11436">MGFTMWLVGCAILMLGQRDLQLPMEIKAASRAAITEAVGETLPSILGSHLGAAVEAATKPVLGRSQESFDKHFAEMVPKFQSVNGKISTHGITIHDLVKRLGHLEK</sequence>
<proteinExistence type="predicted"/>
<comment type="caution">
    <text evidence="2">The sequence shown here is derived from an EMBL/GenBank/DDBJ whole genome shotgun (WGS) entry which is preliminary data.</text>
</comment>
<feature type="chain" id="PRO_5046064270" evidence="1">
    <location>
        <begin position="17"/>
        <end position="106"/>
    </location>
</feature>